<comment type="catalytic activity">
    <reaction evidence="7">
        <text>L-threonyl-[protein] + ATP = O-phospho-L-threonyl-[protein] + ADP + H(+)</text>
        <dbReference type="Rhea" id="RHEA:46608"/>
        <dbReference type="Rhea" id="RHEA-COMP:11060"/>
        <dbReference type="Rhea" id="RHEA-COMP:11605"/>
        <dbReference type="ChEBI" id="CHEBI:15378"/>
        <dbReference type="ChEBI" id="CHEBI:30013"/>
        <dbReference type="ChEBI" id="CHEBI:30616"/>
        <dbReference type="ChEBI" id="CHEBI:61977"/>
        <dbReference type="ChEBI" id="CHEBI:456216"/>
        <dbReference type="EC" id="2.7.11.1"/>
    </reaction>
</comment>
<organism evidence="10 11">
    <name type="scientific">Kipferlia bialata</name>
    <dbReference type="NCBI Taxonomy" id="797122"/>
    <lineage>
        <taxon>Eukaryota</taxon>
        <taxon>Metamonada</taxon>
        <taxon>Carpediemonas-like organisms</taxon>
        <taxon>Kipferlia</taxon>
    </lineage>
</organism>
<evidence type="ECO:0000256" key="5">
    <source>
        <dbReference type="ARBA" id="ARBA00022777"/>
    </source>
</evidence>
<comment type="caution">
    <text evidence="10">The sequence shown here is derived from an EMBL/GenBank/DDBJ whole genome shotgun (WGS) entry which is preliminary data.</text>
</comment>
<dbReference type="InterPro" id="IPR008271">
    <property type="entry name" value="Ser/Thr_kinase_AS"/>
</dbReference>
<dbReference type="InterPro" id="IPR000719">
    <property type="entry name" value="Prot_kinase_dom"/>
</dbReference>
<feature type="domain" description="Protein kinase" evidence="9">
    <location>
        <begin position="1"/>
        <end position="286"/>
    </location>
</feature>
<dbReference type="GO" id="GO:0004674">
    <property type="term" value="F:protein serine/threonine kinase activity"/>
    <property type="evidence" value="ECO:0007669"/>
    <property type="project" value="UniProtKB-KW"/>
</dbReference>
<evidence type="ECO:0000259" key="9">
    <source>
        <dbReference type="PROSITE" id="PS50011"/>
    </source>
</evidence>
<dbReference type="GO" id="GO:0005524">
    <property type="term" value="F:ATP binding"/>
    <property type="evidence" value="ECO:0007669"/>
    <property type="project" value="UniProtKB-KW"/>
</dbReference>
<dbReference type="Gene3D" id="1.10.510.10">
    <property type="entry name" value="Transferase(Phosphotransferase) domain 1"/>
    <property type="match status" value="1"/>
</dbReference>
<evidence type="ECO:0000256" key="1">
    <source>
        <dbReference type="ARBA" id="ARBA00012513"/>
    </source>
</evidence>
<proteinExistence type="predicted"/>
<dbReference type="EC" id="2.7.11.1" evidence="1"/>
<dbReference type="InterPro" id="IPR050660">
    <property type="entry name" value="NEK_Ser/Thr_kinase"/>
</dbReference>
<keyword evidence="5" id="KW-0418">Kinase</keyword>
<dbReference type="PROSITE" id="PS00108">
    <property type="entry name" value="PROTEIN_KINASE_ST"/>
    <property type="match status" value="1"/>
</dbReference>
<keyword evidence="4" id="KW-0547">Nucleotide-binding</keyword>
<keyword evidence="6" id="KW-0067">ATP-binding</keyword>
<dbReference type="EMBL" id="BDIP01002699">
    <property type="protein sequence ID" value="GIQ86695.1"/>
    <property type="molecule type" value="Genomic_DNA"/>
</dbReference>
<dbReference type="InterPro" id="IPR011009">
    <property type="entry name" value="Kinase-like_dom_sf"/>
</dbReference>
<evidence type="ECO:0000313" key="11">
    <source>
        <dbReference type="Proteomes" id="UP000265618"/>
    </source>
</evidence>
<gene>
    <name evidence="10" type="ORF">KIPB_008595</name>
</gene>
<keyword evidence="3" id="KW-0808">Transferase</keyword>
<dbReference type="CDD" id="cd00180">
    <property type="entry name" value="PKc"/>
    <property type="match status" value="1"/>
</dbReference>
<protein>
    <recommendedName>
        <fullName evidence="1">non-specific serine/threonine protein kinase</fullName>
        <ecNumber evidence="1">2.7.11.1</ecNumber>
    </recommendedName>
</protein>
<dbReference type="Proteomes" id="UP000265618">
    <property type="component" value="Unassembled WGS sequence"/>
</dbReference>
<evidence type="ECO:0000256" key="3">
    <source>
        <dbReference type="ARBA" id="ARBA00022679"/>
    </source>
</evidence>
<dbReference type="Pfam" id="PF00069">
    <property type="entry name" value="Pkinase"/>
    <property type="match status" value="1"/>
</dbReference>
<sequence>RAPDARKRLSYIQREIGILKYHGSPHVVKFVNSFINSDNTTDGYEVCARWKQCTQVPFRGWMVVVMELVEGHDLGCYSAMRSCSHSKARRGCKRTDGDQVPHLMSIMEQVLKGLDTLHKNHVIHRDIKPENIMLGAPNEDGTPTVKLIDLGLSRPLVERNSLLLSHDISSTLYRAPEMVAHNAKGELDFESGEYRFKVDVWAAGITFTQLITPECVLLRDGAVTKKRLLVKLKGCRETVSQLLESDIPNIPGLADLINSMLERDEKKRPTCAMLLKDLAEVKRKYIAATNAAVSAKWTEIQELNQTYTATVGYGI</sequence>
<evidence type="ECO:0000313" key="10">
    <source>
        <dbReference type="EMBL" id="GIQ86695.1"/>
    </source>
</evidence>
<reference evidence="10 11" key="1">
    <citation type="journal article" date="2018" name="PLoS ONE">
        <title>The draft genome of Kipferlia bialata reveals reductive genome evolution in fornicate parasites.</title>
        <authorList>
            <person name="Tanifuji G."/>
            <person name="Takabayashi S."/>
            <person name="Kume K."/>
            <person name="Takagi M."/>
            <person name="Nakayama T."/>
            <person name="Kamikawa R."/>
            <person name="Inagaki Y."/>
            <person name="Hashimoto T."/>
        </authorList>
    </citation>
    <scope>NUCLEOTIDE SEQUENCE [LARGE SCALE GENOMIC DNA]</scope>
    <source>
        <strain evidence="10">NY0173</strain>
    </source>
</reference>
<dbReference type="PANTHER" id="PTHR43671:SF98">
    <property type="entry name" value="SERINE_THREONINE-PROTEIN KINASE NEK11"/>
    <property type="match status" value="1"/>
</dbReference>
<feature type="non-terminal residue" evidence="10">
    <location>
        <position position="1"/>
    </location>
</feature>
<keyword evidence="11" id="KW-1185">Reference proteome</keyword>
<evidence type="ECO:0000256" key="8">
    <source>
        <dbReference type="ARBA" id="ARBA00048679"/>
    </source>
</evidence>
<dbReference type="SMART" id="SM00220">
    <property type="entry name" value="S_TKc"/>
    <property type="match status" value="1"/>
</dbReference>
<evidence type="ECO:0000256" key="7">
    <source>
        <dbReference type="ARBA" id="ARBA00047899"/>
    </source>
</evidence>
<keyword evidence="2" id="KW-0723">Serine/threonine-protein kinase</keyword>
<accession>A0A9K3D329</accession>
<name>A0A9K3D329_9EUKA</name>
<dbReference type="PROSITE" id="PS50011">
    <property type="entry name" value="PROTEIN_KINASE_DOM"/>
    <property type="match status" value="1"/>
</dbReference>
<dbReference type="OrthoDB" id="10252171at2759"/>
<evidence type="ECO:0000256" key="6">
    <source>
        <dbReference type="ARBA" id="ARBA00022840"/>
    </source>
</evidence>
<dbReference type="PANTHER" id="PTHR43671">
    <property type="entry name" value="SERINE/THREONINE-PROTEIN KINASE NEK"/>
    <property type="match status" value="1"/>
</dbReference>
<dbReference type="AlphaFoldDB" id="A0A9K3D329"/>
<evidence type="ECO:0000256" key="2">
    <source>
        <dbReference type="ARBA" id="ARBA00022527"/>
    </source>
</evidence>
<comment type="catalytic activity">
    <reaction evidence="8">
        <text>L-seryl-[protein] + ATP = O-phospho-L-seryl-[protein] + ADP + H(+)</text>
        <dbReference type="Rhea" id="RHEA:17989"/>
        <dbReference type="Rhea" id="RHEA-COMP:9863"/>
        <dbReference type="Rhea" id="RHEA-COMP:11604"/>
        <dbReference type="ChEBI" id="CHEBI:15378"/>
        <dbReference type="ChEBI" id="CHEBI:29999"/>
        <dbReference type="ChEBI" id="CHEBI:30616"/>
        <dbReference type="ChEBI" id="CHEBI:83421"/>
        <dbReference type="ChEBI" id="CHEBI:456216"/>
        <dbReference type="EC" id="2.7.11.1"/>
    </reaction>
</comment>
<dbReference type="SUPFAM" id="SSF56112">
    <property type="entry name" value="Protein kinase-like (PK-like)"/>
    <property type="match status" value="1"/>
</dbReference>
<evidence type="ECO:0000256" key="4">
    <source>
        <dbReference type="ARBA" id="ARBA00022741"/>
    </source>
</evidence>